<dbReference type="RefSeq" id="WP_026428049.1">
    <property type="nucleotide sequence ID" value="NZ_CBCRWE010000007.1"/>
</dbReference>
<gene>
    <name evidence="1" type="ORF">NCTC11923_01079</name>
</gene>
<evidence type="ECO:0000313" key="1">
    <source>
        <dbReference type="EMBL" id="VEG74445.1"/>
    </source>
</evidence>
<sequence>MTLPSTDTIITYPSAETRSQGVVIHVEPLPDGRSAVLLDRTAAHPVDTAWPDQPADRAALHTEHGRLEIIDLVTGGIHEDRLHLGADLPVRTGTEGWVFVVAHIIDGAAPGEGSTVRVEVDAEYRAALSAGHTACHLAALALDAALANQWTKPAPVDALGNPAFDSLAIRSSRIGPYQSDDVYRLGKSLRRKGFPATGFNDLERITEEVNGRLATWIAGGGAVRIAAPSPGLSGRRSWKCRLPEGDVSIPCGGTHVSDLAELGAVTITLDPVAVQGATEITMRTTAGRSHR</sequence>
<name>A0A448KBY3_9ACTO</name>
<evidence type="ECO:0000313" key="2">
    <source>
        <dbReference type="Proteomes" id="UP000276899"/>
    </source>
</evidence>
<dbReference type="STRING" id="1278298.GCA_000428685_01444"/>
<keyword evidence="1" id="KW-0436">Ligase</keyword>
<accession>A0A448KBY3</accession>
<dbReference type="GO" id="GO:0000166">
    <property type="term" value="F:nucleotide binding"/>
    <property type="evidence" value="ECO:0007669"/>
    <property type="project" value="InterPro"/>
</dbReference>
<dbReference type="SUPFAM" id="SSF55186">
    <property type="entry name" value="ThrRS/AlaRS common domain"/>
    <property type="match status" value="1"/>
</dbReference>
<dbReference type="KEGG" id="asla:NCTC11923_01079"/>
<proteinExistence type="predicted"/>
<dbReference type="AlphaFoldDB" id="A0A448KBY3"/>
<protein>
    <submittedName>
        <fullName evidence="1">Alanyl-tRNA synthetase</fullName>
    </submittedName>
</protein>
<dbReference type="EMBL" id="LR134363">
    <property type="protein sequence ID" value="VEG74445.1"/>
    <property type="molecule type" value="Genomic_DNA"/>
</dbReference>
<reference evidence="1 2" key="1">
    <citation type="submission" date="2018-12" db="EMBL/GenBank/DDBJ databases">
        <authorList>
            <consortium name="Pathogen Informatics"/>
        </authorList>
    </citation>
    <scope>NUCLEOTIDE SEQUENCE [LARGE SCALE GENOMIC DNA]</scope>
    <source>
        <strain evidence="1 2">NCTC11923</strain>
    </source>
</reference>
<keyword evidence="2" id="KW-1185">Reference proteome</keyword>
<dbReference type="InterPro" id="IPR018163">
    <property type="entry name" value="Thr/Ala-tRNA-synth_IIc_edit"/>
</dbReference>
<keyword evidence="1" id="KW-0030">Aminoacyl-tRNA synthetase</keyword>
<dbReference type="Proteomes" id="UP000276899">
    <property type="component" value="Chromosome"/>
</dbReference>
<dbReference type="Gene3D" id="3.30.980.10">
    <property type="entry name" value="Threonyl-trna Synthetase, Chain A, domain 2"/>
    <property type="match status" value="1"/>
</dbReference>
<dbReference type="GO" id="GO:0004812">
    <property type="term" value="F:aminoacyl-tRNA ligase activity"/>
    <property type="evidence" value="ECO:0007669"/>
    <property type="project" value="UniProtKB-KW"/>
</dbReference>
<organism evidence="1 2">
    <name type="scientific">Actinomyces slackii</name>
    <dbReference type="NCBI Taxonomy" id="52774"/>
    <lineage>
        <taxon>Bacteria</taxon>
        <taxon>Bacillati</taxon>
        <taxon>Actinomycetota</taxon>
        <taxon>Actinomycetes</taxon>
        <taxon>Actinomycetales</taxon>
        <taxon>Actinomycetaceae</taxon>
        <taxon>Actinomyces</taxon>
    </lineage>
</organism>